<reference evidence="7 8" key="1">
    <citation type="submission" date="2023-02" db="EMBL/GenBank/DDBJ databases">
        <title>Genome sequence of Lentisphaera profundi SAORIC-696.</title>
        <authorList>
            <person name="Kim e."/>
            <person name="Cho J.-C."/>
            <person name="Choi A."/>
            <person name="Kang I."/>
        </authorList>
    </citation>
    <scope>NUCLEOTIDE SEQUENCE [LARGE SCALE GENOMIC DNA]</scope>
    <source>
        <strain evidence="7 8">SAORIC-696</strain>
    </source>
</reference>
<feature type="chain" id="PRO_5046998527" evidence="2">
    <location>
        <begin position="19"/>
        <end position="845"/>
    </location>
</feature>
<dbReference type="Pfam" id="PF07631">
    <property type="entry name" value="PSD4"/>
    <property type="match status" value="1"/>
</dbReference>
<feature type="signal peptide" evidence="2">
    <location>
        <begin position="1"/>
        <end position="18"/>
    </location>
</feature>
<protein>
    <submittedName>
        <fullName evidence="7">DUF1588 domain-containing protein</fullName>
    </submittedName>
</protein>
<dbReference type="Pfam" id="PF07635">
    <property type="entry name" value="PSCyt1"/>
    <property type="match status" value="1"/>
</dbReference>
<evidence type="ECO:0000259" key="4">
    <source>
        <dbReference type="Pfam" id="PF07627"/>
    </source>
</evidence>
<evidence type="ECO:0000259" key="3">
    <source>
        <dbReference type="Pfam" id="PF07624"/>
    </source>
</evidence>
<dbReference type="Proteomes" id="UP001214250">
    <property type="component" value="Chromosome 1"/>
</dbReference>
<evidence type="ECO:0000313" key="8">
    <source>
        <dbReference type="Proteomes" id="UP001214250"/>
    </source>
</evidence>
<sequence>MRKYLFIGVLCLAINTSAAEVYSPGEHINKSFKSYGFDFIDNNCTVCHDDETPKGDLNLLDLGPVDENNIGLWKSIWAQVALGEMPPKKKKKLTTIEKLEFSDWVRQEMEQVMKDKGGFHAHKAPKKGNFINHDLLFTPQIDGLKLKPTASPKRIWRITPQEHITRLNVLINKEPKYDPSKPGLRTYGDAVPTNHGGELKLYFGVDRITAWQGGTVAYATAVKSVPVVLSTMRKHGFASYADMHGVNSAESTQTLNKAKDILKYMAYGPESLVSNPAQITDDPKTYEKVRTEGDLRGLPSSITYSTKILRPLTPVYDLFKDPKKKASEQEIRKTITYLFEMLTFRSPTTKEIDKYYQVVNSTISQLGQKEGLMMGLTAIFLDRDALFRTELGEKSRADKDGRILLQDAELGLALNHALSYLKPDAILQKAIENGKMRSREDVKREVTRMLENESFRKPRILQFFREYFDYDLAGYICKDDKALAATGIDKRAATSYYQSLFYASASTDRLVELILEEDKGVLKQLLTTQKLVAHPRDATFFGQFLELSEKPKVDPQIIAQEKSKLVAIDAEMKQLKKQLKKLTDKSEKDKATKHIKKLSKQKKNILEKQKSYNKPGIAKAEFSGKEIFARLGRRSFGKGFMDEKRLLTTAPKGQRMGILTHPSWLISHSDAMDNHAIHRGIWIRERLLGGGIPDVPITVDAQLPDEPGTTLRSRMRVTQKEYCWSCHDKMDPLGLTFESYNHLGMFRKLEHGKPVDTSGEIIDSGDDSLDGPVANAFEMITKLANSKRVEQVFVRHAFRFWMGRNETVHDGPVLQAAHKAYQESDGSMNALLVSLLTSDAFLYRK</sequence>
<feature type="domain" description="Cytochrome C Planctomycete-type" evidence="6">
    <location>
        <begin position="44"/>
        <end position="88"/>
    </location>
</feature>
<accession>A0ABY7VN86</accession>
<dbReference type="Pfam" id="PF07627">
    <property type="entry name" value="PSCyt3"/>
    <property type="match status" value="1"/>
</dbReference>
<feature type="domain" description="DUF1592" evidence="5">
    <location>
        <begin position="405"/>
        <end position="542"/>
    </location>
</feature>
<evidence type="ECO:0000256" key="2">
    <source>
        <dbReference type="SAM" id="SignalP"/>
    </source>
</evidence>
<keyword evidence="2" id="KW-0732">Signal</keyword>
<feature type="coiled-coil region" evidence="1">
    <location>
        <begin position="558"/>
        <end position="608"/>
    </location>
</feature>
<organism evidence="7 8">
    <name type="scientific">Lentisphaera profundi</name>
    <dbReference type="NCBI Taxonomy" id="1658616"/>
    <lineage>
        <taxon>Bacteria</taxon>
        <taxon>Pseudomonadati</taxon>
        <taxon>Lentisphaerota</taxon>
        <taxon>Lentisphaeria</taxon>
        <taxon>Lentisphaerales</taxon>
        <taxon>Lentisphaeraceae</taxon>
        <taxon>Lentisphaera</taxon>
    </lineage>
</organism>
<proteinExistence type="predicted"/>
<dbReference type="RefSeq" id="WP_274149201.1">
    <property type="nucleotide sequence ID" value="NZ_CP117811.1"/>
</dbReference>
<keyword evidence="1" id="KW-0175">Coiled coil</keyword>
<dbReference type="EMBL" id="CP117811">
    <property type="protein sequence ID" value="WDE95550.1"/>
    <property type="molecule type" value="Genomic_DNA"/>
</dbReference>
<dbReference type="InterPro" id="IPR013042">
    <property type="entry name" value="DUF1592"/>
</dbReference>
<feature type="domain" description="DUF1588" evidence="4">
    <location>
        <begin position="655"/>
        <end position="748"/>
    </location>
</feature>
<evidence type="ECO:0000256" key="1">
    <source>
        <dbReference type="SAM" id="Coils"/>
    </source>
</evidence>
<evidence type="ECO:0000259" key="6">
    <source>
        <dbReference type="Pfam" id="PF07635"/>
    </source>
</evidence>
<dbReference type="Pfam" id="PF07624">
    <property type="entry name" value="PSD2"/>
    <property type="match status" value="1"/>
</dbReference>
<dbReference type="InterPro" id="IPR011429">
    <property type="entry name" value="Cyt_c_Planctomycete-type"/>
</dbReference>
<dbReference type="InterPro" id="IPR011478">
    <property type="entry name" value="DUF1585"/>
</dbReference>
<gene>
    <name evidence="7" type="ORF">PQO03_07435</name>
</gene>
<evidence type="ECO:0000313" key="7">
    <source>
        <dbReference type="EMBL" id="WDE95550.1"/>
    </source>
</evidence>
<feature type="domain" description="DUF1585" evidence="3">
    <location>
        <begin position="773"/>
        <end position="841"/>
    </location>
</feature>
<name>A0ABY7VN86_9BACT</name>
<dbReference type="InterPro" id="IPR013039">
    <property type="entry name" value="DUF1588"/>
</dbReference>
<keyword evidence="8" id="KW-1185">Reference proteome</keyword>
<evidence type="ECO:0000259" key="5">
    <source>
        <dbReference type="Pfam" id="PF07631"/>
    </source>
</evidence>